<evidence type="ECO:0000259" key="6">
    <source>
        <dbReference type="Pfam" id="PF00884"/>
    </source>
</evidence>
<protein>
    <submittedName>
        <fullName evidence="7">N-acetylglucosamine-6-sulfatase</fullName>
    </submittedName>
</protein>
<dbReference type="PANTHER" id="PTHR43108">
    <property type="entry name" value="N-ACETYLGLUCOSAMINE-6-SULFATASE FAMILY MEMBER"/>
    <property type="match status" value="1"/>
</dbReference>
<feature type="domain" description="Sulfatase N-terminal" evidence="6">
    <location>
        <begin position="32"/>
        <end position="366"/>
    </location>
</feature>
<dbReference type="PIRSF" id="PIRSF036666">
    <property type="entry name" value="G6S"/>
    <property type="match status" value="1"/>
</dbReference>
<dbReference type="InterPro" id="IPR024607">
    <property type="entry name" value="Sulfatase_CS"/>
</dbReference>
<sequence>MSEPGIVMERSVGYLLSFVVVLISCSTAKRSNIVLFLTDDQDVTLGGITPLRSTIELVANEGVTVVNAFATTPICCPSRSSILTGLYQRNHGVFNNSLDGGCSDSVWQQNLERDTFAVALKKANYTTFYAGKYLNKYGEASVGGPQHVPPGWDDWVGLVGNSRYYNYTLSINGTPFHHKDQYLTNVLSSYALDFLDRQTLYGGDSPFLMVIAPPAPHQPFTPEPKYKGVFRQKAVPREPHFNRANNSDKHWLVRMQPSPLPLKTIALLDHFYASRWETLLSVDDLVKEVVEKLRSVALLDETYIIFTSDNGFHLGQFSMPWDKRQPYEFDTRVPFMMRGPGIGKKSLSKSPVALVDIFPTLLQIAGLESRPTDGRSIIPIAPTGNRTLIFEYKGEGSFQVDHSCPWDDLNLSHCSAEACCKCQDVTNNTYSCIRSIADPWVDFLYCRFEDNESWGEVYNMTEDPYQLNNLYPLMDSREKQYYDSLLSQ</sequence>
<name>A0ABN7AEW4_9HEMI</name>
<evidence type="ECO:0000256" key="5">
    <source>
        <dbReference type="ARBA" id="ARBA00023180"/>
    </source>
</evidence>
<evidence type="ECO:0000256" key="3">
    <source>
        <dbReference type="ARBA" id="ARBA00022729"/>
    </source>
</evidence>
<evidence type="ECO:0000313" key="7">
    <source>
        <dbReference type="EMBL" id="BES90821.1"/>
    </source>
</evidence>
<reference evidence="7 8" key="1">
    <citation type="submission" date="2023-09" db="EMBL/GenBank/DDBJ databases">
        <title>Nesidiocoris tenuis whole genome shotgun sequence.</title>
        <authorList>
            <person name="Shibata T."/>
            <person name="Shimoda M."/>
            <person name="Kobayashi T."/>
            <person name="Uehara T."/>
        </authorList>
    </citation>
    <scope>NUCLEOTIDE SEQUENCE [LARGE SCALE GENOMIC DNA]</scope>
    <source>
        <strain evidence="7 8">Japan</strain>
    </source>
</reference>
<organism evidence="7 8">
    <name type="scientific">Nesidiocoris tenuis</name>
    <dbReference type="NCBI Taxonomy" id="355587"/>
    <lineage>
        <taxon>Eukaryota</taxon>
        <taxon>Metazoa</taxon>
        <taxon>Ecdysozoa</taxon>
        <taxon>Arthropoda</taxon>
        <taxon>Hexapoda</taxon>
        <taxon>Insecta</taxon>
        <taxon>Pterygota</taxon>
        <taxon>Neoptera</taxon>
        <taxon>Paraneoptera</taxon>
        <taxon>Hemiptera</taxon>
        <taxon>Heteroptera</taxon>
        <taxon>Panheteroptera</taxon>
        <taxon>Cimicomorpha</taxon>
        <taxon>Miridae</taxon>
        <taxon>Dicyphina</taxon>
        <taxon>Nesidiocoris</taxon>
    </lineage>
</organism>
<dbReference type="InterPro" id="IPR012251">
    <property type="entry name" value="GlcNAc_6-SO4ase"/>
</dbReference>
<dbReference type="Proteomes" id="UP001307889">
    <property type="component" value="Chromosome 2"/>
</dbReference>
<dbReference type="CDD" id="cd16147">
    <property type="entry name" value="G6S"/>
    <property type="match status" value="1"/>
</dbReference>
<comment type="cofactor">
    <cofactor evidence="1">
        <name>Ca(2+)</name>
        <dbReference type="ChEBI" id="CHEBI:29108"/>
    </cofactor>
</comment>
<dbReference type="PROSITE" id="PS00523">
    <property type="entry name" value="SULFATASE_1"/>
    <property type="match status" value="1"/>
</dbReference>
<dbReference type="PANTHER" id="PTHR43108:SF8">
    <property type="entry name" value="SD21168P"/>
    <property type="match status" value="1"/>
</dbReference>
<proteinExistence type="inferred from homology"/>
<keyword evidence="4" id="KW-0378">Hydrolase</keyword>
<dbReference type="SUPFAM" id="SSF53649">
    <property type="entry name" value="Alkaline phosphatase-like"/>
    <property type="match status" value="1"/>
</dbReference>
<evidence type="ECO:0000256" key="1">
    <source>
        <dbReference type="ARBA" id="ARBA00001913"/>
    </source>
</evidence>
<evidence type="ECO:0000256" key="2">
    <source>
        <dbReference type="ARBA" id="ARBA00008779"/>
    </source>
</evidence>
<dbReference type="InterPro" id="IPR000917">
    <property type="entry name" value="Sulfatase_N"/>
</dbReference>
<keyword evidence="8" id="KW-1185">Reference proteome</keyword>
<comment type="similarity">
    <text evidence="2">Belongs to the sulfatase family.</text>
</comment>
<evidence type="ECO:0000313" key="8">
    <source>
        <dbReference type="Proteomes" id="UP001307889"/>
    </source>
</evidence>
<dbReference type="Gene3D" id="3.40.720.10">
    <property type="entry name" value="Alkaline Phosphatase, subunit A"/>
    <property type="match status" value="1"/>
</dbReference>
<dbReference type="EMBL" id="AP028910">
    <property type="protein sequence ID" value="BES90821.1"/>
    <property type="molecule type" value="Genomic_DNA"/>
</dbReference>
<evidence type="ECO:0000256" key="4">
    <source>
        <dbReference type="ARBA" id="ARBA00022801"/>
    </source>
</evidence>
<accession>A0ABN7AEW4</accession>
<gene>
    <name evidence="7" type="ORF">NTJ_03629</name>
</gene>
<keyword evidence="3" id="KW-0732">Signal</keyword>
<keyword evidence="5" id="KW-0325">Glycoprotein</keyword>
<dbReference type="Pfam" id="PF00884">
    <property type="entry name" value="Sulfatase"/>
    <property type="match status" value="1"/>
</dbReference>
<dbReference type="InterPro" id="IPR017850">
    <property type="entry name" value="Alkaline_phosphatase_core_sf"/>
</dbReference>